<evidence type="ECO:0000313" key="5">
    <source>
        <dbReference type="EMBL" id="CAF1463904.1"/>
    </source>
</evidence>
<gene>
    <name evidence="5" type="ORF">RFH988_LOCUS37268</name>
</gene>
<evidence type="ECO:0000313" key="6">
    <source>
        <dbReference type="Proteomes" id="UP000663882"/>
    </source>
</evidence>
<dbReference type="SMART" id="SM00028">
    <property type="entry name" value="TPR"/>
    <property type="match status" value="3"/>
</dbReference>
<dbReference type="AlphaFoldDB" id="A0A815QL50"/>
<feature type="repeat" description="TPR" evidence="4">
    <location>
        <begin position="46"/>
        <end position="79"/>
    </location>
</feature>
<dbReference type="PROSITE" id="PS50005">
    <property type="entry name" value="TPR"/>
    <property type="match status" value="1"/>
</dbReference>
<dbReference type="OrthoDB" id="2384430at2759"/>
<dbReference type="SUPFAM" id="SSF81901">
    <property type="entry name" value="HCP-like"/>
    <property type="match status" value="1"/>
</dbReference>
<comment type="caution">
    <text evidence="5">The sequence shown here is derived from an EMBL/GenBank/DDBJ whole genome shotgun (WGS) entry which is preliminary data.</text>
</comment>
<dbReference type="PANTHER" id="PTHR11102">
    <property type="entry name" value="SEL-1-LIKE PROTEIN"/>
    <property type="match status" value="1"/>
</dbReference>
<dbReference type="InterPro" id="IPR011990">
    <property type="entry name" value="TPR-like_helical_dom_sf"/>
</dbReference>
<dbReference type="Pfam" id="PF07719">
    <property type="entry name" value="TPR_2"/>
    <property type="match status" value="1"/>
</dbReference>
<evidence type="ECO:0000256" key="2">
    <source>
        <dbReference type="ARBA" id="ARBA00022803"/>
    </source>
</evidence>
<comment type="similarity">
    <text evidence="3">Belongs to the sel-1 family.</text>
</comment>
<dbReference type="Gene3D" id="1.25.40.10">
    <property type="entry name" value="Tetratricopeptide repeat domain"/>
    <property type="match status" value="3"/>
</dbReference>
<dbReference type="InterPro" id="IPR019734">
    <property type="entry name" value="TPR_rpt"/>
</dbReference>
<name>A0A815QL50_9BILA</name>
<dbReference type="Pfam" id="PF08238">
    <property type="entry name" value="Sel1"/>
    <property type="match status" value="5"/>
</dbReference>
<evidence type="ECO:0000256" key="1">
    <source>
        <dbReference type="ARBA" id="ARBA00022737"/>
    </source>
</evidence>
<dbReference type="SMART" id="SM00671">
    <property type="entry name" value="SEL1"/>
    <property type="match status" value="5"/>
</dbReference>
<reference evidence="5" key="1">
    <citation type="submission" date="2021-02" db="EMBL/GenBank/DDBJ databases">
        <authorList>
            <person name="Nowell W R."/>
        </authorList>
    </citation>
    <scope>NUCLEOTIDE SEQUENCE</scope>
</reference>
<dbReference type="SUPFAM" id="SSF48452">
    <property type="entry name" value="TPR-like"/>
    <property type="match status" value="2"/>
</dbReference>
<organism evidence="5 6">
    <name type="scientific">Rotaria sordida</name>
    <dbReference type="NCBI Taxonomy" id="392033"/>
    <lineage>
        <taxon>Eukaryota</taxon>
        <taxon>Metazoa</taxon>
        <taxon>Spiralia</taxon>
        <taxon>Gnathifera</taxon>
        <taxon>Rotifera</taxon>
        <taxon>Eurotatoria</taxon>
        <taxon>Bdelloidea</taxon>
        <taxon>Philodinida</taxon>
        <taxon>Philodinidae</taxon>
        <taxon>Rotaria</taxon>
    </lineage>
</organism>
<feature type="non-terminal residue" evidence="5">
    <location>
        <position position="1"/>
    </location>
</feature>
<evidence type="ECO:0000256" key="3">
    <source>
        <dbReference type="ARBA" id="ARBA00038101"/>
    </source>
</evidence>
<keyword evidence="2 4" id="KW-0802">TPR repeat</keyword>
<proteinExistence type="inferred from homology"/>
<dbReference type="PROSITE" id="PS50293">
    <property type="entry name" value="TPR_REGION"/>
    <property type="match status" value="1"/>
</dbReference>
<evidence type="ECO:0000256" key="4">
    <source>
        <dbReference type="PROSITE-ProRule" id="PRU00339"/>
    </source>
</evidence>
<dbReference type="PANTHER" id="PTHR11102:SF160">
    <property type="entry name" value="ERAD-ASSOCIATED E3 UBIQUITIN-PROTEIN LIGASE COMPONENT HRD3"/>
    <property type="match status" value="1"/>
</dbReference>
<accession>A0A815QL50</accession>
<dbReference type="InterPro" id="IPR006597">
    <property type="entry name" value="Sel1-like"/>
</dbReference>
<dbReference type="InterPro" id="IPR050767">
    <property type="entry name" value="Sel1_AlgK"/>
</dbReference>
<dbReference type="Proteomes" id="UP000663882">
    <property type="component" value="Unassembled WGS sequence"/>
</dbReference>
<dbReference type="InterPro" id="IPR013105">
    <property type="entry name" value="TPR_2"/>
</dbReference>
<protein>
    <submittedName>
        <fullName evidence="5">Uncharacterized protein</fullName>
    </submittedName>
</protein>
<dbReference type="EMBL" id="CAJNOO010007209">
    <property type="protein sequence ID" value="CAF1463904.1"/>
    <property type="molecule type" value="Genomic_DNA"/>
</dbReference>
<sequence length="699" mass="80068">MSSSRLALYEQQSGSSSRFDIDNQIDERYCALQDAKQARNLWPTWWKGHLRVGKVYAALNDYEKAINSFERALALAPTNNEIRKALDESRQILGRHLRLEHLESKLSPRSIPEQLSKLQRNLGLDPEEVRMIYRLLEEIDPSMSDVIKGHQYEHGDINVKQDYEQAAKYFAKAANQGNAEGMYNLARLTDRGLGVKKDHNLAQRLFEQTAAQPPQHPLLEEFPNNGVALAEHALGLRYAEDVVVHKNLLCAAYWYQRAVNHGCGEAANNLAIMYEDGIAVDKNLDKAQQLYEMSARKENSPAMLSLAHLWLDKNELQMAKIWYDRACEAGSIPAQASRDVFEKKLREKQQSINQCSSDELKVINYANRGSMTAKQMCDGLQHFYRAMSILIQTETLTESQENEFVHELSQCYRIEHIVAQIPGVEMYQKTDDIVDHVLHRCSRELNDAVSQLDEDARICYAVLHMDSKEFIAQFLGPCKQKYPKSIFFFELSTSVNALLGQYETALCDANTGLEIDSNYYELLYCKAAALRLINKDIDETISAYRAFLAVVPEDHRKVPESYYAMASCRFMHLKQNDTTDIIKKIYQEGEEAEKKQLPCFLPYDSSSKTFLKHVLNEKSLLNAEPAPIVDRKLRLTDPHRIEVISKHREWESHRNNLDHSLISGAHEPRVKQQVPKSLIELKSITLGEMNPTRDHIYSG</sequence>
<keyword evidence="1" id="KW-0677">Repeat</keyword>